<dbReference type="PANTHER" id="PTHR30290">
    <property type="entry name" value="PERIPLASMIC BINDING COMPONENT OF ABC TRANSPORTER"/>
    <property type="match status" value="1"/>
</dbReference>
<feature type="compositionally biased region" description="Acidic residues" evidence="5">
    <location>
        <begin position="29"/>
        <end position="41"/>
    </location>
</feature>
<comment type="similarity">
    <text evidence="2">Belongs to the bacterial solute-binding protein 5 family.</text>
</comment>
<evidence type="ECO:0000313" key="8">
    <source>
        <dbReference type="EMBL" id="GAE29804.1"/>
    </source>
</evidence>
<dbReference type="EMBL" id="BAUU01000007">
    <property type="protein sequence ID" value="GAE29804.1"/>
    <property type="molecule type" value="Genomic_DNA"/>
</dbReference>
<evidence type="ECO:0000256" key="3">
    <source>
        <dbReference type="ARBA" id="ARBA00022448"/>
    </source>
</evidence>
<evidence type="ECO:0000256" key="2">
    <source>
        <dbReference type="ARBA" id="ARBA00005695"/>
    </source>
</evidence>
<dbReference type="GO" id="GO:0015833">
    <property type="term" value="P:peptide transport"/>
    <property type="evidence" value="ECO:0007669"/>
    <property type="project" value="TreeGrafter"/>
</dbReference>
<evidence type="ECO:0000256" key="6">
    <source>
        <dbReference type="SAM" id="SignalP"/>
    </source>
</evidence>
<dbReference type="PANTHER" id="PTHR30290:SF9">
    <property type="entry name" value="OLIGOPEPTIDE-BINDING PROTEIN APPA"/>
    <property type="match status" value="1"/>
</dbReference>
<gene>
    <name evidence="8" type="ORF">JCM9152_1188</name>
</gene>
<sequence>MKMSKNSLFFLILAMMLSLVLVACGGGNDSDESTPVDEDSNGETATEGTEGGDLIVAQLSDAVALDPHGSNDQPSANIAYNIYESLVKQDENFELEPGLAESWELIEDNVWEFKLRDDVKFHDGSDFNAEVVKANMERISDPEIASQRAFLYEMVTNVEVVDESTVRFETEYPFSSLPAHLAHDAGGMISKELIEADYAAMAEGSEPGR</sequence>
<evidence type="ECO:0000256" key="4">
    <source>
        <dbReference type="ARBA" id="ARBA00022729"/>
    </source>
</evidence>
<dbReference type="SUPFAM" id="SSF53850">
    <property type="entry name" value="Periplasmic binding protein-like II"/>
    <property type="match status" value="1"/>
</dbReference>
<accession>W4QEM4</accession>
<evidence type="ECO:0000313" key="9">
    <source>
        <dbReference type="Proteomes" id="UP000018895"/>
    </source>
</evidence>
<evidence type="ECO:0000256" key="1">
    <source>
        <dbReference type="ARBA" id="ARBA00004193"/>
    </source>
</evidence>
<evidence type="ECO:0000259" key="7">
    <source>
        <dbReference type="Pfam" id="PF00496"/>
    </source>
</evidence>
<feature type="domain" description="Solute-binding protein family 5" evidence="7">
    <location>
        <begin position="94"/>
        <end position="189"/>
    </location>
</feature>
<organism evidence="8 9">
    <name type="scientific">Halalkalibacter hemicellulosilyticusJCM 9152</name>
    <dbReference type="NCBI Taxonomy" id="1236971"/>
    <lineage>
        <taxon>Bacteria</taxon>
        <taxon>Bacillati</taxon>
        <taxon>Bacillota</taxon>
        <taxon>Bacilli</taxon>
        <taxon>Bacillales</taxon>
        <taxon>Bacillaceae</taxon>
        <taxon>Halalkalibacter</taxon>
    </lineage>
</organism>
<dbReference type="PROSITE" id="PS01040">
    <property type="entry name" value="SBP_BACTERIAL_5"/>
    <property type="match status" value="1"/>
</dbReference>
<feature type="signal peptide" evidence="6">
    <location>
        <begin position="1"/>
        <end position="23"/>
    </location>
</feature>
<reference evidence="8" key="1">
    <citation type="journal article" date="2014" name="Genome Announc.">
        <title>Draft Genome Sequences of Three Alkaliphilic Bacillus Strains, Bacillus wakoensis JCM 9140T, Bacillus akibai JCM 9157T, and Bacillus hemicellulosilyticus JCM 9152T.</title>
        <authorList>
            <person name="Yuki M."/>
            <person name="Oshima K."/>
            <person name="Suda W."/>
            <person name="Oshida Y."/>
            <person name="Kitamura K."/>
            <person name="Iida T."/>
            <person name="Hattori M."/>
            <person name="Ohkuma M."/>
        </authorList>
    </citation>
    <scope>NUCLEOTIDE SEQUENCE [LARGE SCALE GENOMIC DNA]</scope>
    <source>
        <strain evidence="8">JCM 9152</strain>
    </source>
</reference>
<dbReference type="RefSeq" id="WP_369384525.1">
    <property type="nucleotide sequence ID" value="NZ_BAUU01000007.1"/>
</dbReference>
<dbReference type="InterPro" id="IPR039424">
    <property type="entry name" value="SBP_5"/>
</dbReference>
<keyword evidence="9" id="KW-1185">Reference proteome</keyword>
<comment type="subcellular location">
    <subcellularLocation>
        <location evidence="1">Cell membrane</location>
        <topology evidence="1">Lipid-anchor</topology>
    </subcellularLocation>
</comment>
<dbReference type="Proteomes" id="UP000018895">
    <property type="component" value="Unassembled WGS sequence"/>
</dbReference>
<dbReference type="InterPro" id="IPR023765">
    <property type="entry name" value="SBP_5_CS"/>
</dbReference>
<dbReference type="Pfam" id="PF00496">
    <property type="entry name" value="SBP_bac_5"/>
    <property type="match status" value="1"/>
</dbReference>
<dbReference type="GO" id="GO:0005886">
    <property type="term" value="C:plasma membrane"/>
    <property type="evidence" value="ECO:0007669"/>
    <property type="project" value="UniProtKB-SubCell"/>
</dbReference>
<proteinExistence type="inferred from homology"/>
<feature type="region of interest" description="Disordered" evidence="5">
    <location>
        <begin position="28"/>
        <end position="51"/>
    </location>
</feature>
<dbReference type="Gene3D" id="3.90.76.10">
    <property type="entry name" value="Dipeptide-binding Protein, Domain 1"/>
    <property type="match status" value="1"/>
</dbReference>
<keyword evidence="4 6" id="KW-0732">Signal</keyword>
<comment type="caution">
    <text evidence="8">The sequence shown here is derived from an EMBL/GenBank/DDBJ whole genome shotgun (WGS) entry which is preliminary data.</text>
</comment>
<dbReference type="InterPro" id="IPR000914">
    <property type="entry name" value="SBP_5_dom"/>
</dbReference>
<dbReference type="PROSITE" id="PS51257">
    <property type="entry name" value="PROKAR_LIPOPROTEIN"/>
    <property type="match status" value="1"/>
</dbReference>
<dbReference type="GO" id="GO:1904680">
    <property type="term" value="F:peptide transmembrane transporter activity"/>
    <property type="evidence" value="ECO:0007669"/>
    <property type="project" value="TreeGrafter"/>
</dbReference>
<evidence type="ECO:0000256" key="5">
    <source>
        <dbReference type="SAM" id="MobiDB-lite"/>
    </source>
</evidence>
<feature type="chain" id="PRO_5039374106" evidence="6">
    <location>
        <begin position="24"/>
        <end position="209"/>
    </location>
</feature>
<name>W4QEM4_9BACI</name>
<keyword evidence="3" id="KW-0813">Transport</keyword>
<protein>
    <submittedName>
        <fullName evidence="8">Oligopeptide ABC transporter</fullName>
    </submittedName>
</protein>
<dbReference type="AlphaFoldDB" id="W4QEM4"/>
<dbReference type="STRING" id="1236971.JCM9152_1188"/>